<evidence type="ECO:0000256" key="1">
    <source>
        <dbReference type="SAM" id="MobiDB-lite"/>
    </source>
</evidence>
<dbReference type="Proteomes" id="UP000283634">
    <property type="component" value="Unassembled WGS sequence"/>
</dbReference>
<keyword evidence="3" id="KW-1185">Reference proteome</keyword>
<dbReference type="RefSeq" id="XP_029236474.1">
    <property type="nucleotide sequence ID" value="XM_029383635.1"/>
</dbReference>
<protein>
    <submittedName>
        <fullName evidence="2">Uncharacterized protein</fullName>
    </submittedName>
</protein>
<proteinExistence type="predicted"/>
<dbReference type="AlphaFoldDB" id="A0A422N894"/>
<accession>A0A422N894</accession>
<reference evidence="2 3" key="1">
    <citation type="journal article" date="2018" name="BMC Genomics">
        <title>Genomic comparison of Trypanosoma conorhini and Trypanosoma rangeli to Trypanosoma cruzi strains of high and low virulence.</title>
        <authorList>
            <person name="Bradwell K.R."/>
            <person name="Koparde V.N."/>
            <person name="Matveyev A.V."/>
            <person name="Serrano M.G."/>
            <person name="Alves J.M."/>
            <person name="Parikh H."/>
            <person name="Huang B."/>
            <person name="Lee V."/>
            <person name="Espinosa-Alvarez O."/>
            <person name="Ortiz P.A."/>
            <person name="Costa-Martins A.G."/>
            <person name="Teixeira M.M."/>
            <person name="Buck G.A."/>
        </authorList>
    </citation>
    <scope>NUCLEOTIDE SEQUENCE [LARGE SCALE GENOMIC DNA]</scope>
    <source>
        <strain evidence="2 3">AM80</strain>
    </source>
</reference>
<dbReference type="EMBL" id="MKGL01000263">
    <property type="protein sequence ID" value="RNF01685.1"/>
    <property type="molecule type" value="Genomic_DNA"/>
</dbReference>
<dbReference type="GeneID" id="40330741"/>
<feature type="compositionally biased region" description="Polar residues" evidence="1">
    <location>
        <begin position="173"/>
        <end position="183"/>
    </location>
</feature>
<sequence length="183" mass="20394">MAFHMELMMNYMDLVFQLLFSVMWLLLPCLNGTSRAVATLPLLSATIARQHVELSTMQARNTFVSNFLYSAVTALNVTRTMLTGLEEKNSILRAELAQYASVCEELRQEILVKDEQLAGAAGYCAAVEEQLRLALNSFLELRSSAEEMQREHFVEVPKATRNRGPMGPHAECFSSSSQRGGPS</sequence>
<gene>
    <name evidence="2" type="ORF">TraAM80_06808</name>
</gene>
<evidence type="ECO:0000313" key="3">
    <source>
        <dbReference type="Proteomes" id="UP000283634"/>
    </source>
</evidence>
<name>A0A422N894_TRYRA</name>
<feature type="region of interest" description="Disordered" evidence="1">
    <location>
        <begin position="159"/>
        <end position="183"/>
    </location>
</feature>
<evidence type="ECO:0000313" key="2">
    <source>
        <dbReference type="EMBL" id="RNF01685.1"/>
    </source>
</evidence>
<comment type="caution">
    <text evidence="2">The sequence shown here is derived from an EMBL/GenBank/DDBJ whole genome shotgun (WGS) entry which is preliminary data.</text>
</comment>
<organism evidence="2 3">
    <name type="scientific">Trypanosoma rangeli</name>
    <dbReference type="NCBI Taxonomy" id="5698"/>
    <lineage>
        <taxon>Eukaryota</taxon>
        <taxon>Discoba</taxon>
        <taxon>Euglenozoa</taxon>
        <taxon>Kinetoplastea</taxon>
        <taxon>Metakinetoplastina</taxon>
        <taxon>Trypanosomatida</taxon>
        <taxon>Trypanosomatidae</taxon>
        <taxon>Trypanosoma</taxon>
        <taxon>Herpetosoma</taxon>
    </lineage>
</organism>